<dbReference type="PANTHER" id="PTHR42085:SF1">
    <property type="entry name" value="F-BOX DOMAIN-CONTAINING PROTEIN"/>
    <property type="match status" value="1"/>
</dbReference>
<evidence type="ECO:0000313" key="3">
    <source>
        <dbReference type="Proteomes" id="UP000756132"/>
    </source>
</evidence>
<reference evidence="2" key="1">
    <citation type="submission" date="2021-12" db="EMBL/GenBank/DDBJ databases">
        <authorList>
            <person name="Zaccaron A."/>
            <person name="Stergiopoulos I."/>
        </authorList>
    </citation>
    <scope>NUCLEOTIDE SEQUENCE</scope>
    <source>
        <strain evidence="2">Race5_Kim</strain>
    </source>
</reference>
<evidence type="ECO:0000259" key="1">
    <source>
        <dbReference type="Pfam" id="PF20150"/>
    </source>
</evidence>
<dbReference type="PANTHER" id="PTHR42085">
    <property type="entry name" value="F-BOX DOMAIN-CONTAINING PROTEIN"/>
    <property type="match status" value="1"/>
</dbReference>
<dbReference type="OrthoDB" id="5413827at2759"/>
<feature type="domain" description="2EXR" evidence="1">
    <location>
        <begin position="3"/>
        <end position="77"/>
    </location>
</feature>
<gene>
    <name evidence="2" type="ORF">CLAFUR5_11574</name>
</gene>
<protein>
    <recommendedName>
        <fullName evidence="1">2EXR domain-containing protein</fullName>
    </recommendedName>
</protein>
<sequence>MKSFLDLPPEIRNTIYEFAVTCDNDEDCRITACAPWPNAADRPIQELCMEPALTRTCRQIRHESLPMFYSMNTFCSDSNHFTLKWLQHLRPEKYVALTSLRVGDEHFAPLSLTYAEGQFAWFTLEMGSDDLLQRGVLRVPMRVEGEGVLWVTLADLLSFERGFVEWVSDTGRRFTTLGVFRKRRSNT</sequence>
<reference evidence="2" key="2">
    <citation type="journal article" date="2022" name="Microb. Genom.">
        <title>A chromosome-scale genome assembly of the tomato pathogen Cladosporium fulvum reveals a compartmentalized genome architecture and the presence of a dispensable chromosome.</title>
        <authorList>
            <person name="Zaccaron A.Z."/>
            <person name="Chen L.H."/>
            <person name="Samaras A."/>
            <person name="Stergiopoulos I."/>
        </authorList>
    </citation>
    <scope>NUCLEOTIDE SEQUENCE</scope>
    <source>
        <strain evidence="2">Race5_Kim</strain>
    </source>
</reference>
<dbReference type="Pfam" id="PF20150">
    <property type="entry name" value="2EXR"/>
    <property type="match status" value="1"/>
</dbReference>
<dbReference type="KEGG" id="ffu:CLAFUR5_11574"/>
<dbReference type="GeneID" id="71991452"/>
<evidence type="ECO:0000313" key="2">
    <source>
        <dbReference type="EMBL" id="UJO20506.1"/>
    </source>
</evidence>
<dbReference type="EMBL" id="CP090170">
    <property type="protein sequence ID" value="UJO20506.1"/>
    <property type="molecule type" value="Genomic_DNA"/>
</dbReference>
<accession>A0A9Q8PDM2</accession>
<dbReference type="AlphaFoldDB" id="A0A9Q8PDM2"/>
<dbReference type="Proteomes" id="UP000756132">
    <property type="component" value="Chromosome 8"/>
</dbReference>
<organism evidence="2 3">
    <name type="scientific">Passalora fulva</name>
    <name type="common">Tomato leaf mold</name>
    <name type="synonym">Cladosporium fulvum</name>
    <dbReference type="NCBI Taxonomy" id="5499"/>
    <lineage>
        <taxon>Eukaryota</taxon>
        <taxon>Fungi</taxon>
        <taxon>Dikarya</taxon>
        <taxon>Ascomycota</taxon>
        <taxon>Pezizomycotina</taxon>
        <taxon>Dothideomycetes</taxon>
        <taxon>Dothideomycetidae</taxon>
        <taxon>Mycosphaerellales</taxon>
        <taxon>Mycosphaerellaceae</taxon>
        <taxon>Fulvia</taxon>
    </lineage>
</organism>
<name>A0A9Q8PDM2_PASFU</name>
<dbReference type="InterPro" id="IPR045518">
    <property type="entry name" value="2EXR"/>
</dbReference>
<keyword evidence="3" id="KW-1185">Reference proteome</keyword>
<dbReference type="InterPro" id="IPR038883">
    <property type="entry name" value="AN11006-like"/>
</dbReference>
<proteinExistence type="predicted"/>
<dbReference type="RefSeq" id="XP_047764872.1">
    <property type="nucleotide sequence ID" value="XM_047910722.1"/>
</dbReference>